<evidence type="ECO:0008006" key="3">
    <source>
        <dbReference type="Google" id="ProtNLM"/>
    </source>
</evidence>
<evidence type="ECO:0000313" key="2">
    <source>
        <dbReference type="Proteomes" id="UP000050872"/>
    </source>
</evidence>
<accession>A0A0R1QG20</accession>
<reference evidence="1 2" key="1">
    <citation type="journal article" date="2015" name="Genome Announc.">
        <title>Expanding the biotechnology potential of lactobacilli through comparative genomics of 213 strains and associated genera.</title>
        <authorList>
            <person name="Sun Z."/>
            <person name="Harris H.M."/>
            <person name="McCann A."/>
            <person name="Guo C."/>
            <person name="Argimon S."/>
            <person name="Zhang W."/>
            <person name="Yang X."/>
            <person name="Jeffery I.B."/>
            <person name="Cooney J.C."/>
            <person name="Kagawa T.F."/>
            <person name="Liu W."/>
            <person name="Song Y."/>
            <person name="Salvetti E."/>
            <person name="Wrobel A."/>
            <person name="Rasinkangas P."/>
            <person name="Parkhill J."/>
            <person name="Rea M.C."/>
            <person name="O'Sullivan O."/>
            <person name="Ritari J."/>
            <person name="Douillard F.P."/>
            <person name="Paul Ross R."/>
            <person name="Yang R."/>
            <person name="Briner A.E."/>
            <person name="Felis G.E."/>
            <person name="de Vos W.M."/>
            <person name="Barrangou R."/>
            <person name="Klaenhammer T.R."/>
            <person name="Caufield P.W."/>
            <person name="Cui Y."/>
            <person name="Zhang H."/>
            <person name="O'Toole P.W."/>
        </authorList>
    </citation>
    <scope>NUCLEOTIDE SEQUENCE [LARGE SCALE GENOMIC DNA]</scope>
    <source>
        <strain evidence="1 2">DSM 14500</strain>
    </source>
</reference>
<protein>
    <recommendedName>
        <fullName evidence="3">Surface layer protein A domain-containing protein</fullName>
    </recommendedName>
</protein>
<dbReference type="EMBL" id="AZEZ01000080">
    <property type="protein sequence ID" value="KRL43505.1"/>
    <property type="molecule type" value="Genomic_DNA"/>
</dbReference>
<evidence type="ECO:0000313" key="1">
    <source>
        <dbReference type="EMBL" id="KRL43505.1"/>
    </source>
</evidence>
<dbReference type="OrthoDB" id="5847479at2"/>
<dbReference type="PATRIC" id="fig|1423770.3.peg.827"/>
<proteinExistence type="predicted"/>
<gene>
    <name evidence="1" type="ORF">FD29_GL000803</name>
</gene>
<comment type="caution">
    <text evidence="1">The sequence shown here is derived from an EMBL/GenBank/DDBJ whole genome shotgun (WGS) entry which is preliminary data.</text>
</comment>
<dbReference type="RefSeq" id="WP_147007995.1">
    <property type="nucleotide sequence ID" value="NZ_AZEZ01000080.1"/>
</dbReference>
<organism evidence="1 2">
    <name type="scientific">Companilactobacillus mindensis DSM 14500</name>
    <dbReference type="NCBI Taxonomy" id="1423770"/>
    <lineage>
        <taxon>Bacteria</taxon>
        <taxon>Bacillati</taxon>
        <taxon>Bacillota</taxon>
        <taxon>Bacilli</taxon>
        <taxon>Lactobacillales</taxon>
        <taxon>Lactobacillaceae</taxon>
        <taxon>Companilactobacillus</taxon>
    </lineage>
</organism>
<dbReference type="Proteomes" id="UP000050872">
    <property type="component" value="Unassembled WGS sequence"/>
</dbReference>
<name>A0A0R1QG20_9LACO</name>
<sequence length="93" mass="10843">MMLEGTKYYHVVDDEWVKAEDVYLYKETKSVIQTKDKPITRMIDSHLNLVGNRALVAMQKMESDKIALLNNHKYYQVTTNEFVDSDEVNVVNS</sequence>
<dbReference type="AlphaFoldDB" id="A0A0R1QG20"/>
<keyword evidence="2" id="KW-1185">Reference proteome</keyword>